<proteinExistence type="predicted"/>
<evidence type="ECO:0000313" key="2">
    <source>
        <dbReference type="EMBL" id="KAL1860315.1"/>
    </source>
</evidence>
<protein>
    <submittedName>
        <fullName evidence="2">Uncharacterized protein</fullName>
    </submittedName>
</protein>
<evidence type="ECO:0000256" key="1">
    <source>
        <dbReference type="SAM" id="MobiDB-lite"/>
    </source>
</evidence>
<accession>A0ABR3WEU0</accession>
<evidence type="ECO:0000313" key="3">
    <source>
        <dbReference type="Proteomes" id="UP001586593"/>
    </source>
</evidence>
<dbReference type="Proteomes" id="UP001586593">
    <property type="component" value="Unassembled WGS sequence"/>
</dbReference>
<keyword evidence="3" id="KW-1185">Reference proteome</keyword>
<dbReference type="EMBL" id="JAZHXJ010000469">
    <property type="protein sequence ID" value="KAL1860315.1"/>
    <property type="molecule type" value="Genomic_DNA"/>
</dbReference>
<organism evidence="2 3">
    <name type="scientific">Phialemonium thermophilum</name>
    <dbReference type="NCBI Taxonomy" id="223376"/>
    <lineage>
        <taxon>Eukaryota</taxon>
        <taxon>Fungi</taxon>
        <taxon>Dikarya</taxon>
        <taxon>Ascomycota</taxon>
        <taxon>Pezizomycotina</taxon>
        <taxon>Sordariomycetes</taxon>
        <taxon>Sordariomycetidae</taxon>
        <taxon>Cephalothecales</taxon>
        <taxon>Cephalothecaceae</taxon>
        <taxon>Phialemonium</taxon>
    </lineage>
</organism>
<comment type="caution">
    <text evidence="2">The sequence shown here is derived from an EMBL/GenBank/DDBJ whole genome shotgun (WGS) entry which is preliminary data.</text>
</comment>
<reference evidence="2 3" key="1">
    <citation type="journal article" date="2024" name="Commun. Biol.">
        <title>Comparative genomic analysis of thermophilic fungi reveals convergent evolutionary adaptations and gene losses.</title>
        <authorList>
            <person name="Steindorff A.S."/>
            <person name="Aguilar-Pontes M.V."/>
            <person name="Robinson A.J."/>
            <person name="Andreopoulos B."/>
            <person name="LaButti K."/>
            <person name="Kuo A."/>
            <person name="Mondo S."/>
            <person name="Riley R."/>
            <person name="Otillar R."/>
            <person name="Haridas S."/>
            <person name="Lipzen A."/>
            <person name="Grimwood J."/>
            <person name="Schmutz J."/>
            <person name="Clum A."/>
            <person name="Reid I.D."/>
            <person name="Moisan M.C."/>
            <person name="Butler G."/>
            <person name="Nguyen T.T.M."/>
            <person name="Dewar K."/>
            <person name="Conant G."/>
            <person name="Drula E."/>
            <person name="Henrissat B."/>
            <person name="Hansel C."/>
            <person name="Singer S."/>
            <person name="Hutchinson M.I."/>
            <person name="de Vries R.P."/>
            <person name="Natvig D.O."/>
            <person name="Powell A.J."/>
            <person name="Tsang A."/>
            <person name="Grigoriev I.V."/>
        </authorList>
    </citation>
    <scope>NUCLEOTIDE SEQUENCE [LARGE SCALE GENOMIC DNA]</scope>
    <source>
        <strain evidence="2 3">ATCC 24622</strain>
    </source>
</reference>
<feature type="region of interest" description="Disordered" evidence="1">
    <location>
        <begin position="127"/>
        <end position="153"/>
    </location>
</feature>
<name>A0ABR3WEU0_9PEZI</name>
<feature type="region of interest" description="Disordered" evidence="1">
    <location>
        <begin position="1"/>
        <end position="25"/>
    </location>
</feature>
<feature type="compositionally biased region" description="Low complexity" evidence="1">
    <location>
        <begin position="127"/>
        <end position="145"/>
    </location>
</feature>
<gene>
    <name evidence="2" type="ORF">VTK73DRAFT_7388</name>
</gene>
<sequence>MRPGSTAASSRAGREQTRARVSRSTHALGRGYHQLLSPPTRPFCWGGVQIRRDDVARDDGLRGDGAQQVERDHEPGAHELGVLVPVLELGWSDLSVFICVFFESVLDFFLDFSLDFFNFFLDSSSQPPSLSTMLPSSSSVEPSGSIETRPPGQ</sequence>